<reference evidence="3" key="1">
    <citation type="journal article" date="2020" name="Nature">
        <title>Giant virus diversity and host interactions through global metagenomics.</title>
        <authorList>
            <person name="Schulz F."/>
            <person name="Roux S."/>
            <person name="Paez-Espino D."/>
            <person name="Jungbluth S."/>
            <person name="Walsh D.A."/>
            <person name="Denef V.J."/>
            <person name="McMahon K.D."/>
            <person name="Konstantinidis K.T."/>
            <person name="Eloe-Fadrosh E.A."/>
            <person name="Kyrpides N.C."/>
            <person name="Woyke T."/>
        </authorList>
    </citation>
    <scope>NUCLEOTIDE SEQUENCE</scope>
    <source>
        <strain evidence="3">GVMAG-S-1103017-68</strain>
    </source>
</reference>
<proteinExistence type="predicted"/>
<feature type="transmembrane region" description="Helical" evidence="2">
    <location>
        <begin position="118"/>
        <end position="137"/>
    </location>
</feature>
<protein>
    <submittedName>
        <fullName evidence="3">Uncharacterized protein</fullName>
    </submittedName>
</protein>
<name>A0A6C0KE28_9ZZZZ</name>
<organism evidence="3">
    <name type="scientific">viral metagenome</name>
    <dbReference type="NCBI Taxonomy" id="1070528"/>
    <lineage>
        <taxon>unclassified sequences</taxon>
        <taxon>metagenomes</taxon>
        <taxon>organismal metagenomes</taxon>
    </lineage>
</organism>
<keyword evidence="2" id="KW-0812">Transmembrane</keyword>
<keyword evidence="2" id="KW-0472">Membrane</keyword>
<evidence type="ECO:0000256" key="1">
    <source>
        <dbReference type="SAM" id="MobiDB-lite"/>
    </source>
</evidence>
<evidence type="ECO:0000256" key="2">
    <source>
        <dbReference type="SAM" id="Phobius"/>
    </source>
</evidence>
<evidence type="ECO:0000313" key="3">
    <source>
        <dbReference type="EMBL" id="QHU15386.1"/>
    </source>
</evidence>
<dbReference type="EMBL" id="MN740856">
    <property type="protein sequence ID" value="QHU15386.1"/>
    <property type="molecule type" value="Genomic_DNA"/>
</dbReference>
<sequence>MYLNAVPLDDAFGSLAEEHRPLGASAALPALAVSPANVRPNAPGSSAPAKRLGQSRDPMLKPIAEVPRPLKLTAQPAARATAEPSDVLLRAITDLQEKIDKLNKRLDDGDFKCHPKNMWLIALGVALLVAGLVGFVMSRT</sequence>
<dbReference type="AlphaFoldDB" id="A0A6C0KE28"/>
<accession>A0A6C0KE28</accession>
<keyword evidence="2" id="KW-1133">Transmembrane helix</keyword>
<feature type="region of interest" description="Disordered" evidence="1">
    <location>
        <begin position="35"/>
        <end position="57"/>
    </location>
</feature>